<keyword evidence="1" id="KW-0217">Developmental protein</keyword>
<evidence type="ECO:0000256" key="4">
    <source>
        <dbReference type="ARBA" id="ARBA00022737"/>
    </source>
</evidence>
<keyword evidence="3" id="KW-0732">Signal</keyword>
<dbReference type="Proteomes" id="UP000230750">
    <property type="component" value="Unassembled WGS sequence"/>
</dbReference>
<dbReference type="PROSITE" id="PS01186">
    <property type="entry name" value="EGF_2"/>
    <property type="match status" value="3"/>
</dbReference>
<dbReference type="STRING" id="307972.A0A2G8LJG7"/>
<dbReference type="InterPro" id="IPR000742">
    <property type="entry name" value="EGF"/>
</dbReference>
<proteinExistence type="predicted"/>
<feature type="disulfide bond" evidence="7">
    <location>
        <begin position="124"/>
        <end position="133"/>
    </location>
</feature>
<dbReference type="PANTHER" id="PTHR24049">
    <property type="entry name" value="CRUMBS FAMILY MEMBER"/>
    <property type="match status" value="1"/>
</dbReference>
<dbReference type="OrthoDB" id="283575at2759"/>
<evidence type="ECO:0000313" key="10">
    <source>
        <dbReference type="Proteomes" id="UP000230750"/>
    </source>
</evidence>
<reference evidence="9 10" key="1">
    <citation type="journal article" date="2017" name="PLoS Biol.">
        <title>The sea cucumber genome provides insights into morphological evolution and visceral regeneration.</title>
        <authorList>
            <person name="Zhang X."/>
            <person name="Sun L."/>
            <person name="Yuan J."/>
            <person name="Sun Y."/>
            <person name="Gao Y."/>
            <person name="Zhang L."/>
            <person name="Li S."/>
            <person name="Dai H."/>
            <person name="Hamel J.F."/>
            <person name="Liu C."/>
            <person name="Yu Y."/>
            <person name="Liu S."/>
            <person name="Lin W."/>
            <person name="Guo K."/>
            <person name="Jin S."/>
            <person name="Xu P."/>
            <person name="Storey K.B."/>
            <person name="Huan P."/>
            <person name="Zhang T."/>
            <person name="Zhou Y."/>
            <person name="Zhang J."/>
            <person name="Lin C."/>
            <person name="Li X."/>
            <person name="Xing L."/>
            <person name="Huo D."/>
            <person name="Sun M."/>
            <person name="Wang L."/>
            <person name="Mercier A."/>
            <person name="Li F."/>
            <person name="Yang H."/>
            <person name="Xiang J."/>
        </authorList>
    </citation>
    <scope>NUCLEOTIDE SEQUENCE [LARGE SCALE GENOMIC DNA]</scope>
    <source>
        <strain evidence="9">Shaxun</strain>
        <tissue evidence="9">Muscle</tissue>
    </source>
</reference>
<dbReference type="CDD" id="cd00054">
    <property type="entry name" value="EGF_CA"/>
    <property type="match status" value="3"/>
</dbReference>
<dbReference type="InterPro" id="IPR001881">
    <property type="entry name" value="EGF-like_Ca-bd_dom"/>
</dbReference>
<keyword evidence="5 7" id="KW-1015">Disulfide bond</keyword>
<dbReference type="SMART" id="SM00179">
    <property type="entry name" value="EGF_CA"/>
    <property type="match status" value="3"/>
</dbReference>
<dbReference type="GO" id="GO:0032991">
    <property type="term" value="C:protein-containing complex"/>
    <property type="evidence" value="ECO:0007669"/>
    <property type="project" value="TreeGrafter"/>
</dbReference>
<feature type="domain" description="EGF-like" evidence="8">
    <location>
        <begin position="19"/>
        <end position="55"/>
    </location>
</feature>
<comment type="caution">
    <text evidence="9">The sequence shown here is derived from an EMBL/GenBank/DDBJ whole genome shotgun (WGS) entry which is preliminary data.</text>
</comment>
<evidence type="ECO:0000256" key="5">
    <source>
        <dbReference type="ARBA" id="ARBA00023157"/>
    </source>
</evidence>
<dbReference type="InterPro" id="IPR018097">
    <property type="entry name" value="EGF_Ca-bd_CS"/>
</dbReference>
<feature type="disulfide bond" evidence="7">
    <location>
        <begin position="45"/>
        <end position="54"/>
    </location>
</feature>
<dbReference type="PRINTS" id="PR00010">
    <property type="entry name" value="EGFBLOOD"/>
</dbReference>
<evidence type="ECO:0000259" key="8">
    <source>
        <dbReference type="PROSITE" id="PS50026"/>
    </source>
</evidence>
<dbReference type="InterPro" id="IPR051022">
    <property type="entry name" value="Notch_Cell-Fate_Det"/>
</dbReference>
<dbReference type="PROSITE" id="PS50026">
    <property type="entry name" value="EGF_3"/>
    <property type="match status" value="4"/>
</dbReference>
<evidence type="ECO:0000256" key="1">
    <source>
        <dbReference type="ARBA" id="ARBA00022473"/>
    </source>
</evidence>
<evidence type="ECO:0000256" key="7">
    <source>
        <dbReference type="PROSITE-ProRule" id="PRU00076"/>
    </source>
</evidence>
<dbReference type="EMBL" id="MRZV01000058">
    <property type="protein sequence ID" value="PIK60375.1"/>
    <property type="molecule type" value="Genomic_DNA"/>
</dbReference>
<dbReference type="GO" id="GO:0005886">
    <property type="term" value="C:plasma membrane"/>
    <property type="evidence" value="ECO:0007669"/>
    <property type="project" value="TreeGrafter"/>
</dbReference>
<dbReference type="GO" id="GO:0045197">
    <property type="term" value="P:establishment or maintenance of epithelial cell apical/basal polarity"/>
    <property type="evidence" value="ECO:0007669"/>
    <property type="project" value="TreeGrafter"/>
</dbReference>
<evidence type="ECO:0000256" key="2">
    <source>
        <dbReference type="ARBA" id="ARBA00022536"/>
    </source>
</evidence>
<dbReference type="PROSITE" id="PS00010">
    <property type="entry name" value="ASX_HYDROXYL"/>
    <property type="match status" value="2"/>
</dbReference>
<keyword evidence="2 7" id="KW-0245">EGF-like domain</keyword>
<dbReference type="PANTHER" id="PTHR24049:SF22">
    <property type="entry name" value="DROSOPHILA CRUMBS HOMOLOG"/>
    <property type="match status" value="1"/>
</dbReference>
<dbReference type="FunFam" id="2.10.25.10:FF:000066">
    <property type="entry name" value="FAT atypical cadherin 4"/>
    <property type="match status" value="1"/>
</dbReference>
<dbReference type="FunFam" id="2.10.25.10:FF:000327">
    <property type="entry name" value="neurogenic locus notch homolog protein 4"/>
    <property type="match status" value="1"/>
</dbReference>
<dbReference type="SUPFAM" id="SSF57196">
    <property type="entry name" value="EGF/Laminin"/>
    <property type="match status" value="4"/>
</dbReference>
<accession>A0A2G8LJG7</accession>
<dbReference type="SMART" id="SM00181">
    <property type="entry name" value="EGF"/>
    <property type="match status" value="4"/>
</dbReference>
<evidence type="ECO:0000256" key="3">
    <source>
        <dbReference type="ARBA" id="ARBA00022729"/>
    </source>
</evidence>
<dbReference type="Pfam" id="PF00008">
    <property type="entry name" value="EGF"/>
    <property type="match status" value="3"/>
</dbReference>
<keyword evidence="4" id="KW-0677">Repeat</keyword>
<keyword evidence="6" id="KW-0325">Glycoprotein</keyword>
<evidence type="ECO:0000313" key="9">
    <source>
        <dbReference type="EMBL" id="PIK60375.1"/>
    </source>
</evidence>
<feature type="disulfide bond" evidence="7">
    <location>
        <begin position="162"/>
        <end position="171"/>
    </location>
</feature>
<gene>
    <name evidence="9" type="ORF">BSL78_02673</name>
</gene>
<evidence type="ECO:0000256" key="6">
    <source>
        <dbReference type="ARBA" id="ARBA00023180"/>
    </source>
</evidence>
<feature type="disulfide bond" evidence="7">
    <location>
        <begin position="85"/>
        <end position="94"/>
    </location>
</feature>
<dbReference type="InterPro" id="IPR000152">
    <property type="entry name" value="EGF-type_Asp/Asn_hydroxyl_site"/>
</dbReference>
<dbReference type="PROSITE" id="PS00022">
    <property type="entry name" value="EGF_1"/>
    <property type="match status" value="4"/>
</dbReference>
<comment type="caution">
    <text evidence="7">Lacks conserved residue(s) required for the propagation of feature annotation.</text>
</comment>
<dbReference type="GO" id="GO:0007157">
    <property type="term" value="P:heterophilic cell-cell adhesion via plasma membrane cell adhesion molecules"/>
    <property type="evidence" value="ECO:0007669"/>
    <property type="project" value="TreeGrafter"/>
</dbReference>
<dbReference type="GO" id="GO:0005509">
    <property type="term" value="F:calcium ion binding"/>
    <property type="evidence" value="ECO:0007669"/>
    <property type="project" value="InterPro"/>
</dbReference>
<feature type="domain" description="EGF-like" evidence="8">
    <location>
        <begin position="136"/>
        <end position="172"/>
    </location>
</feature>
<dbReference type="Gene3D" id="2.10.25.10">
    <property type="entry name" value="Laminin"/>
    <property type="match status" value="4"/>
</dbReference>
<dbReference type="FunFam" id="2.10.25.10:FF:000080">
    <property type="entry name" value="Neurogenic locus notch 1"/>
    <property type="match status" value="1"/>
</dbReference>
<sequence length="247" mass="26939">MDWIVRTDRPQVAGVNCTEIDYCSGDPCQNDATCISLQDDYTCNCTSGYEGINCENDIDECTVEDTPCKHEGTCENVVGTFICHCPMGYVGQQCETVYVPCSSSPCENGGTCTIFGDLEERCTCSLGYTGQFCNIDIDDCVNNVCQNGGVCLDGENSYTCECPSEYAGFYCEEDVDECRNPLNCRNGAHGITPSEALHVSVPWASRECTVKTTSTIARSPRARMEELAPTPLLHSFARAPHLTKVQA</sequence>
<name>A0A2G8LJG7_STIJA</name>
<keyword evidence="10" id="KW-1185">Reference proteome</keyword>
<organism evidence="9 10">
    <name type="scientific">Stichopus japonicus</name>
    <name type="common">Sea cucumber</name>
    <dbReference type="NCBI Taxonomy" id="307972"/>
    <lineage>
        <taxon>Eukaryota</taxon>
        <taxon>Metazoa</taxon>
        <taxon>Echinodermata</taxon>
        <taxon>Eleutherozoa</taxon>
        <taxon>Echinozoa</taxon>
        <taxon>Holothuroidea</taxon>
        <taxon>Aspidochirotacea</taxon>
        <taxon>Aspidochirotida</taxon>
        <taxon>Stichopodidae</taxon>
        <taxon>Apostichopus</taxon>
    </lineage>
</organism>
<protein>
    <submittedName>
        <fullName evidence="9">Notch</fullName>
    </submittedName>
</protein>
<feature type="domain" description="EGF-like" evidence="8">
    <location>
        <begin position="97"/>
        <end position="134"/>
    </location>
</feature>
<dbReference type="PROSITE" id="PS01187">
    <property type="entry name" value="EGF_CA"/>
    <property type="match status" value="2"/>
</dbReference>
<feature type="domain" description="EGF-like" evidence="8">
    <location>
        <begin position="57"/>
        <end position="95"/>
    </location>
</feature>
<dbReference type="AlphaFoldDB" id="A0A2G8LJG7"/>